<dbReference type="Gene3D" id="3.30.230.130">
    <property type="entry name" value="Cullin, Chain C, Domain 2"/>
    <property type="match status" value="1"/>
</dbReference>
<keyword evidence="8" id="KW-1185">Reference proteome</keyword>
<dbReference type="GO" id="GO:0031461">
    <property type="term" value="C:cullin-RING ubiquitin ligase complex"/>
    <property type="evidence" value="ECO:0007669"/>
    <property type="project" value="InterPro"/>
</dbReference>
<dbReference type="SUPFAM" id="SSF46785">
    <property type="entry name" value="Winged helix' DNA-binding domain"/>
    <property type="match status" value="1"/>
</dbReference>
<evidence type="ECO:0000259" key="6">
    <source>
        <dbReference type="PROSITE" id="PS50069"/>
    </source>
</evidence>
<dbReference type="InterPro" id="IPR016157">
    <property type="entry name" value="Cullin_CS"/>
</dbReference>
<dbReference type="EMBL" id="JAOPGA020000946">
    <property type="protein sequence ID" value="KAL0483264.1"/>
    <property type="molecule type" value="Genomic_DNA"/>
</dbReference>
<evidence type="ECO:0000256" key="4">
    <source>
        <dbReference type="PROSITE-ProRule" id="PRU00330"/>
    </source>
</evidence>
<dbReference type="InterPro" id="IPR001373">
    <property type="entry name" value="Cullin_N"/>
</dbReference>
<evidence type="ECO:0000256" key="5">
    <source>
        <dbReference type="RuleBase" id="RU003829"/>
    </source>
</evidence>
<evidence type="ECO:0000313" key="7">
    <source>
        <dbReference type="EMBL" id="KAL0483264.1"/>
    </source>
</evidence>
<dbReference type="SMART" id="SM00884">
    <property type="entry name" value="Cullin_Nedd8"/>
    <property type="match status" value="1"/>
</dbReference>
<gene>
    <name evidence="7" type="ORF">AKO1_011561</name>
</gene>
<dbReference type="InterPro" id="IPR019559">
    <property type="entry name" value="Cullin_neddylation_domain"/>
</dbReference>
<dbReference type="GO" id="GO:0031625">
    <property type="term" value="F:ubiquitin protein ligase binding"/>
    <property type="evidence" value="ECO:0007669"/>
    <property type="project" value="InterPro"/>
</dbReference>
<evidence type="ECO:0000313" key="8">
    <source>
        <dbReference type="Proteomes" id="UP001431209"/>
    </source>
</evidence>
<dbReference type="InterPro" id="IPR036388">
    <property type="entry name" value="WH-like_DNA-bd_sf"/>
</dbReference>
<dbReference type="Pfam" id="PF26557">
    <property type="entry name" value="Cullin_AB"/>
    <property type="match status" value="1"/>
</dbReference>
<dbReference type="FunFam" id="1.20.1310.10:FF:000002">
    <property type="entry name" value="cullin-3 isoform X1"/>
    <property type="match status" value="1"/>
</dbReference>
<dbReference type="PROSITE" id="PS50069">
    <property type="entry name" value="CULLIN_2"/>
    <property type="match status" value="1"/>
</dbReference>
<organism evidence="7 8">
    <name type="scientific">Acrasis kona</name>
    <dbReference type="NCBI Taxonomy" id="1008807"/>
    <lineage>
        <taxon>Eukaryota</taxon>
        <taxon>Discoba</taxon>
        <taxon>Heterolobosea</taxon>
        <taxon>Tetramitia</taxon>
        <taxon>Eutetramitia</taxon>
        <taxon>Acrasidae</taxon>
        <taxon>Acrasis</taxon>
    </lineage>
</organism>
<dbReference type="FunFam" id="1.10.10.10:FF:000014">
    <property type="entry name" value="Cullin 1"/>
    <property type="match status" value="1"/>
</dbReference>
<dbReference type="SUPFAM" id="SSF74788">
    <property type="entry name" value="Cullin repeat-like"/>
    <property type="match status" value="1"/>
</dbReference>
<evidence type="ECO:0000256" key="3">
    <source>
        <dbReference type="ARBA" id="ARBA00022843"/>
    </source>
</evidence>
<keyword evidence="3" id="KW-0832">Ubl conjugation</keyword>
<proteinExistence type="inferred from homology"/>
<dbReference type="PANTHER" id="PTHR11932">
    <property type="entry name" value="CULLIN"/>
    <property type="match status" value="1"/>
</dbReference>
<dbReference type="Gene3D" id="1.10.10.10">
    <property type="entry name" value="Winged helix-like DNA-binding domain superfamily/Winged helix DNA-binding domain"/>
    <property type="match status" value="1"/>
</dbReference>
<dbReference type="PROSITE" id="PS01256">
    <property type="entry name" value="CULLIN_1"/>
    <property type="match status" value="1"/>
</dbReference>
<comment type="similarity">
    <text evidence="1 4 5">Belongs to the cullin family.</text>
</comment>
<accession>A0AAW2Z1I5</accession>
<reference evidence="7 8" key="1">
    <citation type="submission" date="2024-03" db="EMBL/GenBank/DDBJ databases">
        <title>The Acrasis kona genome and developmental transcriptomes reveal deep origins of eukaryotic multicellular pathways.</title>
        <authorList>
            <person name="Sheikh S."/>
            <person name="Fu C.-J."/>
            <person name="Brown M.W."/>
            <person name="Baldauf S.L."/>
        </authorList>
    </citation>
    <scope>NUCLEOTIDE SEQUENCE [LARGE SCALE GENOMIC DNA]</scope>
    <source>
        <strain evidence="7 8">ATCC MYA-3509</strain>
    </source>
</reference>
<sequence length="753" mass="87917">MKSSAPANSSKLVIPNYISRKGSLQKNDVQDKYTKIMKAIDQIYEENASSLSFQILYTSGYHIVLNKHGDFLYDGVKEALSNYIKGVREKTMKCNDESFLKELLTQWDKHRTSVGMVRDILMYMDRNYVQQNKKIPVFDLGVKLFGQEVFHQNTLDRIQRLIMEIIRKDRDGEVVADRFLLKNLCVMMLEISKPEIYITHFENKFITESREYFSREAAVFFEKCTATDYLQKVVERLKEERERATRCLDEESKAKIESVIKQVMINNYKQSIIEKEGSGCIVMLREWRVNDLRLVFDVLGLVPKALDPCVQLVENYSREQGYQIVKDQEMDEKPLEMIERLIQLKEKYEALLVAAFSTKKPSTDGQLGLTTHRDPEFTAAVKRAFDDIINANDRFPEYLSLYIDSKLKKGKQQILETEFDILFEQVIALFRHLREKDIFEKYYKNHLAKRLLGQKSQSDEAEKSFISKLKSEFGYQFTSKLEGMFSDMRMSRDTMETYKSHLQAKSITTPLDINVQVLTTGYWPITQAVSIAVPAELEKACDVFKEYYLHSHTGRRLTWQYNMGTADLRANGFDKKYELNVSTFQMIMLLLFNDSDTISFGQVLTATKIPSIDVKKNLLALTVKSKTHEKLLIRHPEKTLENTTTFTISPDFKSKLLKVKIAPVVLKESKEQVKETQEKVDEERKWQLDATIVRIMKARKSFEHRDLVVEVTKQLQQRFMPAPDLIKKRIESLIEREYLERDSSSRSKYNYLA</sequence>
<dbReference type="FunFam" id="1.20.1310.10:FF:000001">
    <property type="entry name" value="Cullin 3"/>
    <property type="match status" value="1"/>
</dbReference>
<evidence type="ECO:0000256" key="2">
    <source>
        <dbReference type="ARBA" id="ARBA00022499"/>
    </source>
</evidence>
<dbReference type="AlphaFoldDB" id="A0AAW2Z1I5"/>
<name>A0AAW2Z1I5_9EUKA</name>
<dbReference type="Pfam" id="PF10557">
    <property type="entry name" value="Cullin_Nedd8"/>
    <property type="match status" value="1"/>
</dbReference>
<comment type="caution">
    <text evidence="7">The sequence shown here is derived from an EMBL/GenBank/DDBJ whole genome shotgun (WGS) entry which is preliminary data.</text>
</comment>
<feature type="domain" description="Cullin family profile" evidence="6">
    <location>
        <begin position="394"/>
        <end position="622"/>
    </location>
</feature>
<dbReference type="InterPro" id="IPR016158">
    <property type="entry name" value="Cullin_homology"/>
</dbReference>
<dbReference type="InterPro" id="IPR059120">
    <property type="entry name" value="Cullin-like_AB"/>
</dbReference>
<dbReference type="SMART" id="SM00182">
    <property type="entry name" value="CULLIN"/>
    <property type="match status" value="1"/>
</dbReference>
<dbReference type="InterPro" id="IPR036390">
    <property type="entry name" value="WH_DNA-bd_sf"/>
</dbReference>
<evidence type="ECO:0000256" key="1">
    <source>
        <dbReference type="ARBA" id="ARBA00006019"/>
    </source>
</evidence>
<protein>
    <submittedName>
        <fullName evidence="7">Cullin</fullName>
    </submittedName>
</protein>
<dbReference type="Pfam" id="PF00888">
    <property type="entry name" value="Cullin"/>
    <property type="match status" value="1"/>
</dbReference>
<dbReference type="InterPro" id="IPR036317">
    <property type="entry name" value="Cullin_homology_sf"/>
</dbReference>
<dbReference type="InterPro" id="IPR016159">
    <property type="entry name" value="Cullin_repeat-like_dom_sf"/>
</dbReference>
<dbReference type="Proteomes" id="UP001431209">
    <property type="component" value="Unassembled WGS sequence"/>
</dbReference>
<dbReference type="GO" id="GO:0006511">
    <property type="term" value="P:ubiquitin-dependent protein catabolic process"/>
    <property type="evidence" value="ECO:0007669"/>
    <property type="project" value="InterPro"/>
</dbReference>
<dbReference type="Gene3D" id="1.20.1310.10">
    <property type="entry name" value="Cullin Repeats"/>
    <property type="match status" value="4"/>
</dbReference>
<dbReference type="InterPro" id="IPR045093">
    <property type="entry name" value="Cullin"/>
</dbReference>
<keyword evidence="2" id="KW-1017">Isopeptide bond</keyword>
<dbReference type="SUPFAM" id="SSF75632">
    <property type="entry name" value="Cullin homology domain"/>
    <property type="match status" value="1"/>
</dbReference>